<feature type="transmembrane region" description="Helical" evidence="1">
    <location>
        <begin position="75"/>
        <end position="94"/>
    </location>
</feature>
<evidence type="ECO:0000313" key="3">
    <source>
        <dbReference type="Proteomes" id="UP000228945"/>
    </source>
</evidence>
<organism evidence="2 3">
    <name type="scientific">Caulobacter mirabilis</name>
    <dbReference type="NCBI Taxonomy" id="69666"/>
    <lineage>
        <taxon>Bacteria</taxon>
        <taxon>Pseudomonadati</taxon>
        <taxon>Pseudomonadota</taxon>
        <taxon>Alphaproteobacteria</taxon>
        <taxon>Caulobacterales</taxon>
        <taxon>Caulobacteraceae</taxon>
        <taxon>Caulobacter</taxon>
    </lineage>
</organism>
<dbReference type="AlphaFoldDB" id="A0A2D2ATR5"/>
<protein>
    <submittedName>
        <fullName evidence="2">Uncharacterized protein</fullName>
    </submittedName>
</protein>
<feature type="transmembrane region" description="Helical" evidence="1">
    <location>
        <begin position="32"/>
        <end position="63"/>
    </location>
</feature>
<keyword evidence="1" id="KW-0812">Transmembrane</keyword>
<dbReference type="KEGG" id="cmb:CSW64_02710"/>
<feature type="transmembrane region" description="Helical" evidence="1">
    <location>
        <begin position="7"/>
        <end position="26"/>
    </location>
</feature>
<keyword evidence="1" id="KW-0472">Membrane</keyword>
<keyword evidence="3" id="KW-1185">Reference proteome</keyword>
<gene>
    <name evidence="2" type="ORF">CSW64_02710</name>
</gene>
<evidence type="ECO:0000313" key="2">
    <source>
        <dbReference type="EMBL" id="ATQ41400.1"/>
    </source>
</evidence>
<proteinExistence type="predicted"/>
<dbReference type="Proteomes" id="UP000228945">
    <property type="component" value="Chromosome"/>
</dbReference>
<dbReference type="EMBL" id="CP024201">
    <property type="protein sequence ID" value="ATQ41400.1"/>
    <property type="molecule type" value="Genomic_DNA"/>
</dbReference>
<reference evidence="2 3" key="1">
    <citation type="submission" date="2017-10" db="EMBL/GenBank/DDBJ databases">
        <title>Genome sequence of Caulobacter mirabilis FWC38.</title>
        <authorList>
            <person name="Fiebig A."/>
            <person name="Crosson S."/>
        </authorList>
    </citation>
    <scope>NUCLEOTIDE SEQUENCE [LARGE SCALE GENOMIC DNA]</scope>
    <source>
        <strain evidence="2 3">FWC 38</strain>
    </source>
</reference>
<name>A0A2D2ATR5_9CAUL</name>
<keyword evidence="1" id="KW-1133">Transmembrane helix</keyword>
<sequence length="159" mass="16320">MAVGAGWGAGLIHGGLIVVVLFLMVSDPVLGIINLLLVTASIPLSLAVWGVGLVLATPGWFLLHRLGVRSRFVAAVYGATLAFAAVLGVLTGGFDLIPPEPGSSYSASAYGIPTVIDDRLTPYGWFDAARTSSVIALVAAIVGWVVAHVAYSPPKEPAA</sequence>
<accession>A0A2D2ATR5</accession>
<feature type="transmembrane region" description="Helical" evidence="1">
    <location>
        <begin position="132"/>
        <end position="151"/>
    </location>
</feature>
<evidence type="ECO:0000256" key="1">
    <source>
        <dbReference type="SAM" id="Phobius"/>
    </source>
</evidence>